<gene>
    <name evidence="2" type="ORF">GCM10009118_28600</name>
</gene>
<evidence type="ECO:0000313" key="2">
    <source>
        <dbReference type="EMBL" id="GAA0876450.1"/>
    </source>
</evidence>
<reference evidence="3" key="1">
    <citation type="journal article" date="2019" name="Int. J. Syst. Evol. Microbiol.">
        <title>The Global Catalogue of Microorganisms (GCM) 10K type strain sequencing project: providing services to taxonomists for standard genome sequencing and annotation.</title>
        <authorList>
            <consortium name="The Broad Institute Genomics Platform"/>
            <consortium name="The Broad Institute Genome Sequencing Center for Infectious Disease"/>
            <person name="Wu L."/>
            <person name="Ma J."/>
        </authorList>
    </citation>
    <scope>NUCLEOTIDE SEQUENCE [LARGE SCALE GENOMIC DNA]</scope>
    <source>
        <strain evidence="3">JCM 16083</strain>
    </source>
</reference>
<keyword evidence="1" id="KW-0812">Transmembrane</keyword>
<dbReference type="EMBL" id="BAAAFH010000022">
    <property type="protein sequence ID" value="GAA0876450.1"/>
    <property type="molecule type" value="Genomic_DNA"/>
</dbReference>
<dbReference type="RefSeq" id="WP_343789308.1">
    <property type="nucleotide sequence ID" value="NZ_BAAAFH010000022.1"/>
</dbReference>
<accession>A0ABP3Y6S8</accession>
<dbReference type="Proteomes" id="UP001501126">
    <property type="component" value="Unassembled WGS sequence"/>
</dbReference>
<sequence length="152" mass="17503">MWIHYITLAGLSTFKFMFAPIYGRGVGLTFLETYIVTYLGAAGTAVFFYFLAGFFMRRAAEKRTKKRLEAIYNNEVFVDQRKFTFVNKMVVRVKRTIGIYGISFYAPFFLSVPIGTIITTKFYGRNPKTLPLILLGLAKNALITTSIVYWLW</sequence>
<keyword evidence="1" id="KW-1133">Transmembrane helix</keyword>
<keyword evidence="1" id="KW-0472">Membrane</keyword>
<protein>
    <recommendedName>
        <fullName evidence="4">SNARE associated Golgi protein</fullName>
    </recommendedName>
</protein>
<feature type="transmembrane region" description="Helical" evidence="1">
    <location>
        <begin position="35"/>
        <end position="56"/>
    </location>
</feature>
<proteinExistence type="predicted"/>
<keyword evidence="3" id="KW-1185">Reference proteome</keyword>
<evidence type="ECO:0000313" key="3">
    <source>
        <dbReference type="Proteomes" id="UP001501126"/>
    </source>
</evidence>
<name>A0ABP3Y6S8_9FLAO</name>
<comment type="caution">
    <text evidence="2">The sequence shown here is derived from an EMBL/GenBank/DDBJ whole genome shotgun (WGS) entry which is preliminary data.</text>
</comment>
<feature type="transmembrane region" description="Helical" evidence="1">
    <location>
        <begin position="97"/>
        <end position="118"/>
    </location>
</feature>
<evidence type="ECO:0008006" key="4">
    <source>
        <dbReference type="Google" id="ProtNLM"/>
    </source>
</evidence>
<evidence type="ECO:0000256" key="1">
    <source>
        <dbReference type="SAM" id="Phobius"/>
    </source>
</evidence>
<feature type="transmembrane region" description="Helical" evidence="1">
    <location>
        <begin position="5"/>
        <end position="23"/>
    </location>
</feature>
<feature type="transmembrane region" description="Helical" evidence="1">
    <location>
        <begin position="130"/>
        <end position="151"/>
    </location>
</feature>
<organism evidence="2 3">
    <name type="scientific">Wandonia haliotis</name>
    <dbReference type="NCBI Taxonomy" id="574963"/>
    <lineage>
        <taxon>Bacteria</taxon>
        <taxon>Pseudomonadati</taxon>
        <taxon>Bacteroidota</taxon>
        <taxon>Flavobacteriia</taxon>
        <taxon>Flavobacteriales</taxon>
        <taxon>Crocinitomicaceae</taxon>
        <taxon>Wandonia</taxon>
    </lineage>
</organism>